<dbReference type="OrthoDB" id="847268at2"/>
<feature type="transmembrane region" description="Helical" evidence="1">
    <location>
        <begin position="131"/>
        <end position="148"/>
    </location>
</feature>
<feature type="transmembrane region" description="Helical" evidence="1">
    <location>
        <begin position="90"/>
        <end position="111"/>
    </location>
</feature>
<accession>A0A1X9YNF1</accession>
<feature type="transmembrane region" description="Helical" evidence="1">
    <location>
        <begin position="220"/>
        <end position="241"/>
    </location>
</feature>
<organism evidence="2 3">
    <name type="scientific">Pontibacter actiniarum</name>
    <dbReference type="NCBI Taxonomy" id="323450"/>
    <lineage>
        <taxon>Bacteria</taxon>
        <taxon>Pseudomonadati</taxon>
        <taxon>Bacteroidota</taxon>
        <taxon>Cytophagia</taxon>
        <taxon>Cytophagales</taxon>
        <taxon>Hymenobacteraceae</taxon>
        <taxon>Pontibacter</taxon>
    </lineage>
</organism>
<keyword evidence="1" id="KW-0812">Transmembrane</keyword>
<keyword evidence="1" id="KW-0472">Membrane</keyword>
<keyword evidence="3" id="KW-1185">Reference proteome</keyword>
<dbReference type="STRING" id="709015.GCA_000472485_00439"/>
<feature type="transmembrane region" description="Helical" evidence="1">
    <location>
        <begin position="277"/>
        <end position="299"/>
    </location>
</feature>
<evidence type="ECO:0000313" key="3">
    <source>
        <dbReference type="Proteomes" id="UP000266292"/>
    </source>
</evidence>
<evidence type="ECO:0000256" key="1">
    <source>
        <dbReference type="SAM" id="Phobius"/>
    </source>
</evidence>
<name>A0A1X9YNF1_9BACT</name>
<dbReference type="KEGG" id="pact:CA264_02230"/>
<evidence type="ECO:0000313" key="2">
    <source>
        <dbReference type="EMBL" id="ARS34351.1"/>
    </source>
</evidence>
<dbReference type="AlphaFoldDB" id="A0A1X9YNF1"/>
<feature type="transmembrane region" description="Helical" evidence="1">
    <location>
        <begin position="247"/>
        <end position="270"/>
    </location>
</feature>
<reference evidence="3" key="1">
    <citation type="submission" date="2017-05" db="EMBL/GenBank/DDBJ databases">
        <authorList>
            <person name="Ray J."/>
            <person name="Price M."/>
            <person name="Deutschbauer A."/>
        </authorList>
    </citation>
    <scope>NUCLEOTIDE SEQUENCE [LARGE SCALE GENOMIC DNA]</scope>
    <source>
        <strain evidence="3">DSM 19842</strain>
    </source>
</reference>
<evidence type="ECO:0008006" key="4">
    <source>
        <dbReference type="Google" id="ProtNLM"/>
    </source>
</evidence>
<sequence length="302" mass="33974">MAAAFFYPLPNLYRTGGVRSIKLFLYKKFIYLYLITLCNTTAPMKTPYFYAEAPPFVPPPSVSDTLKRLWLFARHPQPVQREQNVVEVKLPLIFQLSLIELMLQSVLLLLLSTVYNLLDLQTDGQYIPQELLDSTSFTLLFVAVVLVGPLKEELIFRLPLVYSKGFLAVALAVFLFNYGPTVATAAGAAPLHFLLAALALVTLAAVYLRSSSLQTRVHLLWKRHFGLVFYTSCVLFALLHLVNYQNIHLPLFLALLLVLPKFVGGFFLGYTRLRLGLAWAVGQHMFINAIALLLLYGYLSGL</sequence>
<gene>
    <name evidence="2" type="ORF">CA264_02230</name>
</gene>
<protein>
    <recommendedName>
        <fullName evidence="4">CPBP family intramembrane metalloprotease</fullName>
    </recommendedName>
</protein>
<dbReference type="EMBL" id="CP021235">
    <property type="protein sequence ID" value="ARS34351.1"/>
    <property type="molecule type" value="Genomic_DNA"/>
</dbReference>
<proteinExistence type="predicted"/>
<keyword evidence="1" id="KW-1133">Transmembrane helix</keyword>
<feature type="transmembrane region" description="Helical" evidence="1">
    <location>
        <begin position="191"/>
        <end position="208"/>
    </location>
</feature>
<dbReference type="Proteomes" id="UP000266292">
    <property type="component" value="Chromosome"/>
</dbReference>
<feature type="transmembrane region" description="Helical" evidence="1">
    <location>
        <begin position="160"/>
        <end position="179"/>
    </location>
</feature>